<comment type="caution">
    <text evidence="1">The sequence shown here is derived from an EMBL/GenBank/DDBJ whole genome shotgun (WGS) entry which is preliminary data.</text>
</comment>
<accession>A0ACC1P1M1</accession>
<dbReference type="Proteomes" id="UP001143856">
    <property type="component" value="Unassembled WGS sequence"/>
</dbReference>
<reference evidence="1" key="1">
    <citation type="submission" date="2022-10" db="EMBL/GenBank/DDBJ databases">
        <title>Genome Sequence of Xylaria curta.</title>
        <authorList>
            <person name="Buettner E."/>
        </authorList>
    </citation>
    <scope>NUCLEOTIDE SEQUENCE</scope>
    <source>
        <strain evidence="1">Babe10</strain>
    </source>
</reference>
<evidence type="ECO:0000313" key="2">
    <source>
        <dbReference type="Proteomes" id="UP001143856"/>
    </source>
</evidence>
<name>A0ACC1P1M1_9PEZI</name>
<dbReference type="EMBL" id="JAPDGR010001158">
    <property type="protein sequence ID" value="KAJ2985135.1"/>
    <property type="molecule type" value="Genomic_DNA"/>
</dbReference>
<proteinExistence type="predicted"/>
<evidence type="ECO:0000313" key="1">
    <source>
        <dbReference type="EMBL" id="KAJ2985135.1"/>
    </source>
</evidence>
<gene>
    <name evidence="1" type="ORF">NUW58_g5697</name>
</gene>
<keyword evidence="2" id="KW-1185">Reference proteome</keyword>
<organism evidence="1 2">
    <name type="scientific">Xylaria curta</name>
    <dbReference type="NCBI Taxonomy" id="42375"/>
    <lineage>
        <taxon>Eukaryota</taxon>
        <taxon>Fungi</taxon>
        <taxon>Dikarya</taxon>
        <taxon>Ascomycota</taxon>
        <taxon>Pezizomycotina</taxon>
        <taxon>Sordariomycetes</taxon>
        <taxon>Xylariomycetidae</taxon>
        <taxon>Xylariales</taxon>
        <taxon>Xylariaceae</taxon>
        <taxon>Xylaria</taxon>
    </lineage>
</organism>
<protein>
    <submittedName>
        <fullName evidence="1">Uncharacterized protein</fullName>
    </submittedName>
</protein>
<sequence length="194" mass="20883">MSQAKTKTNFKTYDAIIRLLAAVMATANPKLDYVELARHVGGGASKDAIQHRFRPIKQLAKMQAAYVERGEDPGELPADKGALAELVGGGITGVAVEHRLRHIKQLGKLQIAYRNDPEKDPGELPVEKGEIQKLFGESTAGGIEWQFHKIKNLGKAQQEAVKNGVNPATLTAASTPSAGRASAFCVLEKLSRST</sequence>